<dbReference type="Gene3D" id="3.40.50.200">
    <property type="entry name" value="Peptidase S8/S53 domain"/>
    <property type="match status" value="1"/>
</dbReference>
<comment type="similarity">
    <text evidence="1 5">Belongs to the peptidase S8 family.</text>
</comment>
<feature type="signal peptide" evidence="6">
    <location>
        <begin position="1"/>
        <end position="20"/>
    </location>
</feature>
<evidence type="ECO:0000256" key="2">
    <source>
        <dbReference type="ARBA" id="ARBA00022670"/>
    </source>
</evidence>
<protein>
    <submittedName>
        <fullName evidence="8">Peptidase S8</fullName>
    </submittedName>
</protein>
<feature type="active site" description="Charge relay system" evidence="5">
    <location>
        <position position="279"/>
    </location>
</feature>
<comment type="caution">
    <text evidence="8">The sequence shown here is derived from an EMBL/GenBank/DDBJ whole genome shotgun (WGS) entry which is preliminary data.</text>
</comment>
<evidence type="ECO:0000256" key="6">
    <source>
        <dbReference type="SAM" id="SignalP"/>
    </source>
</evidence>
<proteinExistence type="inferred from homology"/>
<dbReference type="SUPFAM" id="SSF52743">
    <property type="entry name" value="Subtilisin-like"/>
    <property type="match status" value="1"/>
</dbReference>
<dbReference type="PROSITE" id="PS00138">
    <property type="entry name" value="SUBTILASE_SER"/>
    <property type="match status" value="1"/>
</dbReference>
<dbReference type="InterPro" id="IPR050131">
    <property type="entry name" value="Peptidase_S8_subtilisin-like"/>
</dbReference>
<feature type="chain" id="PRO_5026752480" evidence="6">
    <location>
        <begin position="21"/>
        <end position="671"/>
    </location>
</feature>
<evidence type="ECO:0000256" key="4">
    <source>
        <dbReference type="ARBA" id="ARBA00022825"/>
    </source>
</evidence>
<dbReference type="PANTHER" id="PTHR43806:SF11">
    <property type="entry name" value="CEREVISIN-RELATED"/>
    <property type="match status" value="1"/>
</dbReference>
<dbReference type="InterPro" id="IPR023828">
    <property type="entry name" value="Peptidase_S8_Ser-AS"/>
</dbReference>
<gene>
    <name evidence="8" type="ORF">D0962_37135</name>
</gene>
<dbReference type="Pfam" id="PF00082">
    <property type="entry name" value="Peptidase_S8"/>
    <property type="match status" value="1"/>
</dbReference>
<dbReference type="PRINTS" id="PR00723">
    <property type="entry name" value="SUBTILISIN"/>
</dbReference>
<dbReference type="GO" id="GO:0004252">
    <property type="term" value="F:serine-type endopeptidase activity"/>
    <property type="evidence" value="ECO:0007669"/>
    <property type="project" value="UniProtKB-UniRule"/>
</dbReference>
<keyword evidence="3 5" id="KW-0378">Hydrolase</keyword>
<dbReference type="AlphaFoldDB" id="A0A6M0SK71"/>
<dbReference type="RefSeq" id="WP_163671525.1">
    <property type="nucleotide sequence ID" value="NZ_QZCE01000002.1"/>
</dbReference>
<feature type="active site" description="Charge relay system" evidence="5">
    <location>
        <position position="381"/>
    </location>
</feature>
<dbReference type="GO" id="GO:0006508">
    <property type="term" value="P:proteolysis"/>
    <property type="evidence" value="ECO:0007669"/>
    <property type="project" value="UniProtKB-KW"/>
</dbReference>
<sequence length="671" mass="72437">MKRAISAMLALAATCSSTLAVSASMPTVDYTVFGHTLPLQVKSEAIAITWNPTEANAYQMPDDLEDFVRSHNLIIQSTGQHHAILTALSGPLTDTSLNALRNHSQVASVQSVLHSPWATGTAKPSATSTLLLTDELIVQVDPSLSATALEVKLQRVGLELVRPLRFAESQYVVRSRSQHGPELLNTAQRLRQFSGIISAEPNMMQASVATVNLPSASQPVEISRLPHTKPNADTSLQQTAWHLDSRHYRGNRLPRTDIHATEAWEISNRGAGVNVAVIDSTIQWDHPDLINQLACPNISADTALPDETCGYDFVEADGDTRLSEAEIEILKPKFQDSFRLSDQQLLANYPGLVQMLGDMRSSEKARIIRGYLRYQVEVNFHGTWTAGVITANSPGDGLIGVAPDAKILPVRVFDLAGFTSTERLIEATGYAAARGVDVINLSLGSLIPSEAFTHHLFDLLDRYPNLVIVASAGNSNLDGVGFPAAIPGVLSVGATTLDGERASYSTYGGQLDIVAPGGDLWLGARGGILTTGGTWLPELWEGLSIPQSAWGYGVDPLGKYVRVEGTSFAAPNVAGVVALMRGEDVGSRLSREELLERLLATASHEALSLSESDHKHYRLQKELGFGTVFDIPFVRRSGIYEPSAPIDAEQYYFGAGVVNALQAVESVQKKF</sequence>
<accession>A0A6M0SK71</accession>
<evidence type="ECO:0000256" key="5">
    <source>
        <dbReference type="PROSITE-ProRule" id="PRU01240"/>
    </source>
</evidence>
<feature type="domain" description="Peptidase S8/S53" evidence="7">
    <location>
        <begin position="270"/>
        <end position="612"/>
    </location>
</feature>
<organism evidence="8 9">
    <name type="scientific">Adonisia turfae CCMR0082</name>
    <dbReference type="NCBI Taxonomy" id="2304604"/>
    <lineage>
        <taxon>Bacteria</taxon>
        <taxon>Bacillati</taxon>
        <taxon>Cyanobacteriota</taxon>
        <taxon>Adonisia</taxon>
        <taxon>Adonisia turfae</taxon>
    </lineage>
</organism>
<evidence type="ECO:0000259" key="7">
    <source>
        <dbReference type="Pfam" id="PF00082"/>
    </source>
</evidence>
<keyword evidence="2 5" id="KW-0645">Protease</keyword>
<dbReference type="Proteomes" id="UP000473574">
    <property type="component" value="Unassembled WGS sequence"/>
</dbReference>
<keyword evidence="6" id="KW-0732">Signal</keyword>
<feature type="active site" description="Charge relay system" evidence="5">
    <location>
        <position position="567"/>
    </location>
</feature>
<name>A0A6M0SK71_9CYAN</name>
<dbReference type="InterPro" id="IPR036852">
    <property type="entry name" value="Peptidase_S8/S53_dom_sf"/>
</dbReference>
<dbReference type="InterPro" id="IPR015500">
    <property type="entry name" value="Peptidase_S8_subtilisin-rel"/>
</dbReference>
<keyword evidence="4 5" id="KW-0720">Serine protease</keyword>
<evidence type="ECO:0000313" key="8">
    <source>
        <dbReference type="EMBL" id="NEZ68293.1"/>
    </source>
</evidence>
<evidence type="ECO:0000313" key="9">
    <source>
        <dbReference type="Proteomes" id="UP000473574"/>
    </source>
</evidence>
<dbReference type="InterPro" id="IPR000209">
    <property type="entry name" value="Peptidase_S8/S53_dom"/>
</dbReference>
<dbReference type="PROSITE" id="PS51892">
    <property type="entry name" value="SUBTILASE"/>
    <property type="match status" value="1"/>
</dbReference>
<evidence type="ECO:0000256" key="3">
    <source>
        <dbReference type="ARBA" id="ARBA00022801"/>
    </source>
</evidence>
<dbReference type="PANTHER" id="PTHR43806">
    <property type="entry name" value="PEPTIDASE S8"/>
    <property type="match status" value="1"/>
</dbReference>
<dbReference type="EMBL" id="QZCE01000002">
    <property type="protein sequence ID" value="NEZ68293.1"/>
    <property type="molecule type" value="Genomic_DNA"/>
</dbReference>
<evidence type="ECO:0000256" key="1">
    <source>
        <dbReference type="ARBA" id="ARBA00011073"/>
    </source>
</evidence>
<reference evidence="8 9" key="1">
    <citation type="journal article" date="2020" name="Microb. Ecol.">
        <title>Ecogenomics of the Marine Benthic Filamentous Cyanobacterium Adonisia.</title>
        <authorList>
            <person name="Walter J.M."/>
            <person name="Coutinho F.H."/>
            <person name="Leomil L."/>
            <person name="Hargreaves P.I."/>
            <person name="Campeao M.E."/>
            <person name="Vieira V.V."/>
            <person name="Silva B.S."/>
            <person name="Fistarol G.O."/>
            <person name="Salomon P.S."/>
            <person name="Sawabe T."/>
            <person name="Mino S."/>
            <person name="Hosokawa M."/>
            <person name="Miyashita H."/>
            <person name="Maruyama F."/>
            <person name="van Verk M.C."/>
            <person name="Dutilh B.E."/>
            <person name="Thompson C.C."/>
            <person name="Thompson F.L."/>
        </authorList>
    </citation>
    <scope>NUCLEOTIDE SEQUENCE [LARGE SCALE GENOMIC DNA]</scope>
    <source>
        <strain evidence="8 9">CCMR0082</strain>
    </source>
</reference>